<comment type="caution">
    <text evidence="1">The sequence shown here is derived from an EMBL/GenBank/DDBJ whole genome shotgun (WGS) entry which is preliminary data.</text>
</comment>
<sequence>MKKFEKNYLRVFLNIGKKEYSEEEKKNATELLISIANTLCKDSKLKYHISGSGYGISKGDGFIGEKALKNKIDKKGYKNLFGFIVHSSDHRYKSGFSIFSNENVVNRMDMYFSWPYEESKSLERAIEIIILISKYLKIDYAYGYSDDKTLFENGEGRIKSYIFSSVLKVPEQERIWEDKLLQIPKGTIKKLYPINVFNKKQIEGLYNINPEKKMELSDENQIWIFTPTILNNENAKVKMKVID</sequence>
<gene>
    <name evidence="1" type="ORF">NU08_1919</name>
</gene>
<protein>
    <submittedName>
        <fullName evidence="1">Uncharacterized protein</fullName>
    </submittedName>
</protein>
<reference evidence="1 2" key="1">
    <citation type="submission" date="2014-12" db="EMBL/GenBank/DDBJ databases">
        <title>Genome sequence of Flavobacterium anhuiense RCM74.</title>
        <authorList>
            <person name="Kim J.F."/>
            <person name="Song J.Y."/>
            <person name="Kwak M.-J."/>
            <person name="Lee S.-W."/>
        </authorList>
    </citation>
    <scope>NUCLEOTIDE SEQUENCE [LARGE SCALE GENOMIC DNA]</scope>
    <source>
        <strain evidence="1 2">RCM74</strain>
    </source>
</reference>
<proteinExistence type="predicted"/>
<dbReference type="AlphaFoldDB" id="A0A444VZM0"/>
<evidence type="ECO:0000313" key="1">
    <source>
        <dbReference type="EMBL" id="RYJ39081.1"/>
    </source>
</evidence>
<evidence type="ECO:0000313" key="2">
    <source>
        <dbReference type="Proteomes" id="UP000290433"/>
    </source>
</evidence>
<dbReference type="Proteomes" id="UP000290433">
    <property type="component" value="Unassembled WGS sequence"/>
</dbReference>
<dbReference type="EMBL" id="JUIV01000005">
    <property type="protein sequence ID" value="RYJ39081.1"/>
    <property type="molecule type" value="Genomic_DNA"/>
</dbReference>
<dbReference type="RefSeq" id="WP_129746847.1">
    <property type="nucleotide sequence ID" value="NZ_JUIV01000005.1"/>
</dbReference>
<accession>A0A444VZM0</accession>
<organism evidence="1 2">
    <name type="scientific">Flavobacterium anhuiense</name>
    <dbReference type="NCBI Taxonomy" id="459526"/>
    <lineage>
        <taxon>Bacteria</taxon>
        <taxon>Pseudomonadati</taxon>
        <taxon>Bacteroidota</taxon>
        <taxon>Flavobacteriia</taxon>
        <taxon>Flavobacteriales</taxon>
        <taxon>Flavobacteriaceae</taxon>
        <taxon>Flavobacterium</taxon>
    </lineage>
</organism>
<dbReference type="OrthoDB" id="1447713at2"/>
<name>A0A444VZM0_9FLAO</name>